<dbReference type="InterPro" id="IPR011990">
    <property type="entry name" value="TPR-like_helical_dom_sf"/>
</dbReference>
<sequence>MIKAQIILLESNSPMKSKPFSIDLTQEENIWKGSIILEKDKLGILITLLDPSSNEMDNNDKNGYSVLAYDTNDLPVKGAYVGLAIAKNIGYYNSSFDLKNDYSEQIELYEKDFARFTDLKEVVWIPYYWTIIERKKDGDKELIEKGLDSRLEGSQALSETEMSSIIYLYRRIGKKDKAIPIVKTLIEKSPKGDFAQFEKYSSIMQERDAEKRMLLFEDFEKNMSESPLLPELGFSLIHAYVDTKEINKLKSGIKKYLDPAPSPIESKADTYNSIAWKMAEASWELGTAKEFSDKAIELQILENQQNNNKRTSAALHSYYDTNGYILDKLGKKQEAYEAFKKAIPAEIENTQFEVNERFILSAYQTKHLEEAQRMGELFMKEAKSTEKIKEILKEIYIKKHGKKGLSNYVSSLETIMKAKQNKDIMATMFEEDAAPFELKDLMGNMVSLASLKDKIIIVDFWATWCGPCLASMPGMQEVQRKYKDNPKVKFLFIDTLEDDEDYLSKVKKLISDKKYDDLTVLLDVDSKLVAKYKVEGIPTKFVIDSNGKVRFKSVGYSGNKENLVNELSLMIDTLLSQR</sequence>
<gene>
    <name evidence="3" type="ORF">GCM10011514_36510</name>
</gene>
<dbReference type="Gene3D" id="1.25.40.10">
    <property type="entry name" value="Tetratricopeptide repeat domain"/>
    <property type="match status" value="1"/>
</dbReference>
<dbReference type="SUPFAM" id="SSF48452">
    <property type="entry name" value="TPR-like"/>
    <property type="match status" value="1"/>
</dbReference>
<feature type="domain" description="Thioredoxin" evidence="2">
    <location>
        <begin position="427"/>
        <end position="576"/>
    </location>
</feature>
<dbReference type="AlphaFoldDB" id="A0A916YZV2"/>
<evidence type="ECO:0000256" key="1">
    <source>
        <dbReference type="ARBA" id="ARBA00023284"/>
    </source>
</evidence>
<dbReference type="GO" id="GO:0016491">
    <property type="term" value="F:oxidoreductase activity"/>
    <property type="evidence" value="ECO:0007669"/>
    <property type="project" value="InterPro"/>
</dbReference>
<reference evidence="3" key="2">
    <citation type="submission" date="2020-09" db="EMBL/GenBank/DDBJ databases">
        <authorList>
            <person name="Sun Q."/>
            <person name="Zhou Y."/>
        </authorList>
    </citation>
    <scope>NUCLEOTIDE SEQUENCE</scope>
    <source>
        <strain evidence="3">CGMCC 1.15958</strain>
    </source>
</reference>
<accession>A0A916YZV2</accession>
<keyword evidence="4" id="KW-1185">Reference proteome</keyword>
<dbReference type="Proteomes" id="UP000609064">
    <property type="component" value="Unassembled WGS sequence"/>
</dbReference>
<dbReference type="PANTHER" id="PTHR42852:SF17">
    <property type="entry name" value="THIOREDOXIN-LIKE PROTEIN HI_1115"/>
    <property type="match status" value="1"/>
</dbReference>
<dbReference type="PROSITE" id="PS00194">
    <property type="entry name" value="THIOREDOXIN_1"/>
    <property type="match status" value="1"/>
</dbReference>
<dbReference type="EMBL" id="BMKK01000007">
    <property type="protein sequence ID" value="GGD69065.1"/>
    <property type="molecule type" value="Genomic_DNA"/>
</dbReference>
<dbReference type="Gene3D" id="3.40.30.10">
    <property type="entry name" value="Glutaredoxin"/>
    <property type="match status" value="1"/>
</dbReference>
<dbReference type="InterPro" id="IPR017937">
    <property type="entry name" value="Thioredoxin_CS"/>
</dbReference>
<dbReference type="CDD" id="cd02966">
    <property type="entry name" value="TlpA_like_family"/>
    <property type="match status" value="1"/>
</dbReference>
<reference evidence="3" key="1">
    <citation type="journal article" date="2014" name="Int. J. Syst. Evol. Microbiol.">
        <title>Complete genome sequence of Corynebacterium casei LMG S-19264T (=DSM 44701T), isolated from a smear-ripened cheese.</title>
        <authorList>
            <consortium name="US DOE Joint Genome Institute (JGI-PGF)"/>
            <person name="Walter F."/>
            <person name="Albersmeier A."/>
            <person name="Kalinowski J."/>
            <person name="Ruckert C."/>
        </authorList>
    </citation>
    <scope>NUCLEOTIDE SEQUENCE</scope>
    <source>
        <strain evidence="3">CGMCC 1.15958</strain>
    </source>
</reference>
<dbReference type="InterPro" id="IPR013766">
    <property type="entry name" value="Thioredoxin_domain"/>
</dbReference>
<name>A0A916YZV2_9BACT</name>
<dbReference type="GO" id="GO:0016209">
    <property type="term" value="F:antioxidant activity"/>
    <property type="evidence" value="ECO:0007669"/>
    <property type="project" value="InterPro"/>
</dbReference>
<dbReference type="InterPro" id="IPR050553">
    <property type="entry name" value="Thioredoxin_ResA/DsbE_sf"/>
</dbReference>
<dbReference type="Pfam" id="PF00578">
    <property type="entry name" value="AhpC-TSA"/>
    <property type="match status" value="1"/>
</dbReference>
<dbReference type="GO" id="GO:0006950">
    <property type="term" value="P:response to stress"/>
    <property type="evidence" value="ECO:0007669"/>
    <property type="project" value="UniProtKB-ARBA"/>
</dbReference>
<dbReference type="InterPro" id="IPR000866">
    <property type="entry name" value="AhpC/TSA"/>
</dbReference>
<evidence type="ECO:0000313" key="3">
    <source>
        <dbReference type="EMBL" id="GGD69065.1"/>
    </source>
</evidence>
<evidence type="ECO:0000313" key="4">
    <source>
        <dbReference type="Proteomes" id="UP000609064"/>
    </source>
</evidence>
<comment type="caution">
    <text evidence="3">The sequence shown here is derived from an EMBL/GenBank/DDBJ whole genome shotgun (WGS) entry which is preliminary data.</text>
</comment>
<evidence type="ECO:0000259" key="2">
    <source>
        <dbReference type="PROSITE" id="PS51352"/>
    </source>
</evidence>
<dbReference type="InterPro" id="IPR036249">
    <property type="entry name" value="Thioredoxin-like_sf"/>
</dbReference>
<dbReference type="PROSITE" id="PS51352">
    <property type="entry name" value="THIOREDOXIN_2"/>
    <property type="match status" value="1"/>
</dbReference>
<organism evidence="3 4">
    <name type="scientific">Emticicia aquatilis</name>
    <dbReference type="NCBI Taxonomy" id="1537369"/>
    <lineage>
        <taxon>Bacteria</taxon>
        <taxon>Pseudomonadati</taxon>
        <taxon>Bacteroidota</taxon>
        <taxon>Cytophagia</taxon>
        <taxon>Cytophagales</taxon>
        <taxon>Leadbetterellaceae</taxon>
        <taxon>Emticicia</taxon>
    </lineage>
</organism>
<protein>
    <recommendedName>
        <fullName evidence="2">Thioredoxin domain-containing protein</fullName>
    </recommendedName>
</protein>
<dbReference type="SUPFAM" id="SSF52833">
    <property type="entry name" value="Thioredoxin-like"/>
    <property type="match status" value="1"/>
</dbReference>
<dbReference type="PANTHER" id="PTHR42852">
    <property type="entry name" value="THIOL:DISULFIDE INTERCHANGE PROTEIN DSBE"/>
    <property type="match status" value="1"/>
</dbReference>
<keyword evidence="1" id="KW-0676">Redox-active center</keyword>
<proteinExistence type="predicted"/>